<dbReference type="RefSeq" id="XP_024693774.1">
    <property type="nucleotide sequence ID" value="XM_024835078.1"/>
</dbReference>
<dbReference type="CDD" id="cd06564">
    <property type="entry name" value="GH20_DspB_LnbB-like"/>
    <property type="match status" value="1"/>
</dbReference>
<evidence type="ECO:0000256" key="2">
    <source>
        <dbReference type="ARBA" id="ARBA00006285"/>
    </source>
</evidence>
<dbReference type="PANTHER" id="PTHR43678">
    <property type="entry name" value="PUTATIVE (AFU_ORTHOLOGUE AFUA_2G00640)-RELATED"/>
    <property type="match status" value="1"/>
</dbReference>
<dbReference type="SUPFAM" id="SSF51445">
    <property type="entry name" value="(Trans)glycosidases"/>
    <property type="match status" value="1"/>
</dbReference>
<dbReference type="VEuPathDB" id="FungiDB:P168DRAFT_268214"/>
<dbReference type="SUPFAM" id="SSF52266">
    <property type="entry name" value="SGNH hydrolase"/>
    <property type="match status" value="1"/>
</dbReference>
<dbReference type="PANTHER" id="PTHR43678:SF1">
    <property type="entry name" value="BETA-N-ACETYLHEXOSAMINIDASE"/>
    <property type="match status" value="1"/>
</dbReference>
<evidence type="ECO:0000313" key="10">
    <source>
        <dbReference type="EMBL" id="PKY05180.1"/>
    </source>
</evidence>
<dbReference type="Gene3D" id="3.40.50.1110">
    <property type="entry name" value="SGNH hydrolase"/>
    <property type="match status" value="1"/>
</dbReference>
<dbReference type="EMBL" id="MSFM01000005">
    <property type="protein sequence ID" value="PKY05180.1"/>
    <property type="molecule type" value="Genomic_DNA"/>
</dbReference>
<evidence type="ECO:0000259" key="8">
    <source>
        <dbReference type="Pfam" id="PF00728"/>
    </source>
</evidence>
<dbReference type="Gene3D" id="3.20.20.80">
    <property type="entry name" value="Glycosidases"/>
    <property type="match status" value="1"/>
</dbReference>
<feature type="chain" id="PRO_5014147409" description="beta-N-acetylhexosaminidase" evidence="7">
    <location>
        <begin position="16"/>
        <end position="1036"/>
    </location>
</feature>
<dbReference type="Pfam" id="PF00728">
    <property type="entry name" value="Glyco_hydro_20"/>
    <property type="match status" value="1"/>
</dbReference>
<dbReference type="GO" id="GO:0004563">
    <property type="term" value="F:beta-N-acetylhexosaminidase activity"/>
    <property type="evidence" value="ECO:0007669"/>
    <property type="project" value="UniProtKB-EC"/>
</dbReference>
<dbReference type="PRINTS" id="PR00738">
    <property type="entry name" value="GLHYDRLASE20"/>
</dbReference>
<name>A0A2I1D5N7_ASPC2</name>
<feature type="signal peptide" evidence="7">
    <location>
        <begin position="1"/>
        <end position="15"/>
    </location>
</feature>
<comment type="caution">
    <text evidence="10">The sequence shown here is derived from an EMBL/GenBank/DDBJ whole genome shotgun (WGS) entry which is preliminary data.</text>
</comment>
<comment type="catalytic activity">
    <reaction evidence="1">
        <text>Hydrolysis of terminal non-reducing N-acetyl-D-hexosamine residues in N-acetyl-beta-D-hexosaminides.</text>
        <dbReference type="EC" id="3.2.1.52"/>
    </reaction>
</comment>
<dbReference type="InterPro" id="IPR001087">
    <property type="entry name" value="GDSL"/>
</dbReference>
<evidence type="ECO:0000256" key="1">
    <source>
        <dbReference type="ARBA" id="ARBA00001231"/>
    </source>
</evidence>
<evidence type="ECO:0000256" key="5">
    <source>
        <dbReference type="ARBA" id="ARBA00023295"/>
    </source>
</evidence>
<dbReference type="InterPro" id="IPR052764">
    <property type="entry name" value="GH20_Enzymes"/>
</dbReference>
<dbReference type="InterPro" id="IPR017853">
    <property type="entry name" value="GH"/>
</dbReference>
<evidence type="ECO:0000256" key="7">
    <source>
        <dbReference type="SAM" id="SignalP"/>
    </source>
</evidence>
<evidence type="ECO:0000256" key="6">
    <source>
        <dbReference type="PIRSR" id="PIRSR625705-1"/>
    </source>
</evidence>
<keyword evidence="5" id="KW-0326">Glycosidase</keyword>
<dbReference type="GO" id="GO:0005975">
    <property type="term" value="P:carbohydrate metabolic process"/>
    <property type="evidence" value="ECO:0007669"/>
    <property type="project" value="InterPro"/>
</dbReference>
<protein>
    <recommendedName>
        <fullName evidence="3">beta-N-acetylhexosaminidase</fullName>
        <ecNumber evidence="3">3.2.1.52</ecNumber>
    </recommendedName>
</protein>
<dbReference type="Pfam" id="PF02838">
    <property type="entry name" value="Glyco_hydro_20b"/>
    <property type="match status" value="1"/>
</dbReference>
<dbReference type="GO" id="GO:0016788">
    <property type="term" value="F:hydrolase activity, acting on ester bonds"/>
    <property type="evidence" value="ECO:0007669"/>
    <property type="project" value="InterPro"/>
</dbReference>
<dbReference type="InterPro" id="IPR015883">
    <property type="entry name" value="Glyco_hydro_20_cat"/>
</dbReference>
<evidence type="ECO:0000256" key="4">
    <source>
        <dbReference type="ARBA" id="ARBA00022801"/>
    </source>
</evidence>
<proteinExistence type="inferred from homology"/>
<dbReference type="SUPFAM" id="SSF55545">
    <property type="entry name" value="beta-N-acetylhexosaminidase-like domain"/>
    <property type="match status" value="1"/>
</dbReference>
<evidence type="ECO:0000256" key="3">
    <source>
        <dbReference type="ARBA" id="ARBA00012663"/>
    </source>
</evidence>
<dbReference type="Proteomes" id="UP000234254">
    <property type="component" value="Unassembled WGS sequence"/>
</dbReference>
<evidence type="ECO:0000259" key="9">
    <source>
        <dbReference type="Pfam" id="PF02838"/>
    </source>
</evidence>
<feature type="active site" description="Proton donor" evidence="6">
    <location>
        <position position="329"/>
    </location>
</feature>
<dbReference type="EC" id="3.2.1.52" evidence="3"/>
<dbReference type="InterPro" id="IPR025705">
    <property type="entry name" value="Beta_hexosaminidase_sua/sub"/>
</dbReference>
<dbReference type="InterPro" id="IPR036514">
    <property type="entry name" value="SGNH_hydro_sf"/>
</dbReference>
<sequence>MRAILAWSLIAAVSALQTLPPVRWEEHDQPFGGFDPARAARDIYISNTFASHRDQTGLTLIPPSAAEFARTFRDDIEEVTGERWSLHTVDELPRDKAGIFLERSQRSNWAYENGDATEEGYELEVQANRVVIKGSGARGMWWATRTLLQQIIIAGRRPIPQGHVIDVPSVPTRGFLLDAGRKWYSPAFLKELCTYASFFKMSEFHYHTSDNYPLSRGHNETWNDVYAQFALHPENPDLHPIVQRANETLSRADFEDLQEHCAQRGVTVIPEIEAPGHCLFVTKWKPQLALDQKDLLNLTHPETLPTVKQIWEEFLPWFQSKEVHIGADEYDSTLADDYVDFVNEMARFVDEKSGKRVRIWGTYEPSDKPISKDIIIQHWQYGQSDPVLLSNQGYDVINSEDWWAYMSLKNSHVPITPAPYPQLFNNTRVLNFADQSGWQWTPELFNPVNVTEQPSKLPKGAILAAWNDNGPDATTQLESFYAIRDGIPVVAARAWSGNRGPLLEESGLSASVDLLTSAAVAQNLDRRVKKTAERNNGFVNWKTTNQKATDRVSLGYGSKGMNYMLDMVVSGPFTLSSSDVTLELSPSGSLTFISDGWPYPLRSVAENDGFDPIELGRIWANQTSSSHEPVTVPLKSQITIRTDVTGGSRVWVNGNFTGRFEVFVFGGKNKEFSWSQMAFVAPLEWLQGGVHALRTNGHAEEQILASKFSHLSIFTRTPASPYTDDSRLNWIIEHKGETPPAGWVQPVNNQSASGGYNWGYYVAQKTHANRYNYAVSGAVCSNKISPRTFAAIEAPFPSVLEYEVPAFLADSKYKVPPSGKKFLDIPADETVYAIWIGTNDLGNYAFITDSQIAGKTVPDYIECVYQALDAVHANGGRYFVLMNLTPLQLAPMYATPEHGGTGPNSFWPEKPDNKTAVSYRMWDQVATANEVFEYKTAYEAVIAKRYPGAKLATMDVYALLSDAYNHPEDFFGQGSAVNVTGYNKHCDVKGQNCEILPHPEQFMWYDELHPSEVTDKVIADEFVKVTKGKSKYATYW</sequence>
<dbReference type="CDD" id="cd01846">
    <property type="entry name" value="fatty_acyltransferase_like"/>
    <property type="match status" value="1"/>
</dbReference>
<reference evidence="10" key="1">
    <citation type="submission" date="2016-12" db="EMBL/GenBank/DDBJ databases">
        <title>The genomes of Aspergillus section Nigri reveals drivers in fungal speciation.</title>
        <authorList>
            <consortium name="DOE Joint Genome Institute"/>
            <person name="Vesth T.C."/>
            <person name="Nybo J."/>
            <person name="Theobald S."/>
            <person name="Brandl J."/>
            <person name="Frisvad J.C."/>
            <person name="Nielsen K.F."/>
            <person name="Lyhne E.K."/>
            <person name="Kogle M.E."/>
            <person name="Kuo A."/>
            <person name="Riley R."/>
            <person name="Clum A."/>
            <person name="Nolan M."/>
            <person name="Lipzen A."/>
            <person name="Salamov A."/>
            <person name="Henrissat B."/>
            <person name="Wiebenga A."/>
            <person name="De vries R.P."/>
            <person name="Grigoriev I.V."/>
            <person name="Mortensen U.H."/>
            <person name="Andersen M.R."/>
            <person name="Baker S.E."/>
        </authorList>
    </citation>
    <scope>NUCLEOTIDE SEQUENCE</scope>
    <source>
        <strain evidence="10">IBT 28561</strain>
    </source>
</reference>
<keyword evidence="4 10" id="KW-0378">Hydrolase</keyword>
<feature type="domain" description="Glycoside hydrolase family 20 catalytic" evidence="8">
    <location>
        <begin position="173"/>
        <end position="473"/>
    </location>
</feature>
<evidence type="ECO:0000313" key="11">
    <source>
        <dbReference type="Proteomes" id="UP000234254"/>
    </source>
</evidence>
<dbReference type="InterPro" id="IPR029018">
    <property type="entry name" value="Hex-like_dom2"/>
</dbReference>
<organism evidence="10 11">
    <name type="scientific">Aspergillus campestris (strain IBT 28561)</name>
    <dbReference type="NCBI Taxonomy" id="1392248"/>
    <lineage>
        <taxon>Eukaryota</taxon>
        <taxon>Fungi</taxon>
        <taxon>Dikarya</taxon>
        <taxon>Ascomycota</taxon>
        <taxon>Pezizomycotina</taxon>
        <taxon>Eurotiomycetes</taxon>
        <taxon>Eurotiomycetidae</taxon>
        <taxon>Eurotiales</taxon>
        <taxon>Aspergillaceae</taxon>
        <taxon>Aspergillus</taxon>
        <taxon>Aspergillus subgen. Circumdati</taxon>
    </lineage>
</organism>
<dbReference type="InterPro" id="IPR015882">
    <property type="entry name" value="HEX_bac_N"/>
</dbReference>
<gene>
    <name evidence="10" type="ORF">P168DRAFT_268214</name>
</gene>
<comment type="similarity">
    <text evidence="2">Belongs to the glycosyl hydrolase 20 family.</text>
</comment>
<dbReference type="AlphaFoldDB" id="A0A2I1D5N7"/>
<keyword evidence="7" id="KW-0732">Signal</keyword>
<accession>A0A2I1D5N7</accession>
<dbReference type="Gene3D" id="3.30.379.10">
    <property type="entry name" value="Chitobiase/beta-hexosaminidase domain 2-like"/>
    <property type="match status" value="1"/>
</dbReference>
<dbReference type="GeneID" id="36542602"/>
<feature type="domain" description="Beta-hexosaminidase bacterial type N-terminal" evidence="9">
    <location>
        <begin position="56"/>
        <end position="166"/>
    </location>
</feature>
<dbReference type="OrthoDB" id="428480at2759"/>
<dbReference type="Pfam" id="PF00657">
    <property type="entry name" value="Lipase_GDSL"/>
    <property type="match status" value="1"/>
</dbReference>
<keyword evidence="11" id="KW-1185">Reference proteome</keyword>